<keyword evidence="3 5" id="KW-1133">Transmembrane helix</keyword>
<dbReference type="GO" id="GO:0005886">
    <property type="term" value="C:plasma membrane"/>
    <property type="evidence" value="ECO:0007669"/>
    <property type="project" value="TreeGrafter"/>
</dbReference>
<evidence type="ECO:0000259" key="6">
    <source>
        <dbReference type="Pfam" id="PF03168"/>
    </source>
</evidence>
<reference evidence="8" key="1">
    <citation type="journal article" date="2020" name="Genome Biol.">
        <title>Gamete binning: chromosome-level and haplotype-resolved genome assembly enabled by high-throughput single-cell sequencing of gamete genomes.</title>
        <authorList>
            <person name="Campoy J.A."/>
            <person name="Sun H."/>
            <person name="Goel M."/>
            <person name="Jiao W.-B."/>
            <person name="Folz-Donahue K."/>
            <person name="Wang N."/>
            <person name="Rubio M."/>
            <person name="Liu C."/>
            <person name="Kukat C."/>
            <person name="Ruiz D."/>
            <person name="Huettel B."/>
            <person name="Schneeberger K."/>
        </authorList>
    </citation>
    <scope>NUCLEOTIDE SEQUENCE [LARGE SCALE GENOMIC DNA]</scope>
    <source>
        <strain evidence="8">cv. Rojo Pasion</strain>
    </source>
</reference>
<evidence type="ECO:0000256" key="5">
    <source>
        <dbReference type="SAM" id="Phobius"/>
    </source>
</evidence>
<dbReference type="PANTHER" id="PTHR31234:SF61">
    <property type="entry name" value="OS01G0574800 PROTEIN"/>
    <property type="match status" value="1"/>
</dbReference>
<gene>
    <name evidence="7" type="ORF">ORAREDHAP_LOCUS44417</name>
</gene>
<comment type="subcellular location">
    <subcellularLocation>
        <location evidence="1">Membrane</location>
        <topology evidence="1">Single-pass membrane protein</topology>
    </subcellularLocation>
</comment>
<dbReference type="InterPro" id="IPR044839">
    <property type="entry name" value="NDR1-like"/>
</dbReference>
<evidence type="ECO:0000256" key="4">
    <source>
        <dbReference type="ARBA" id="ARBA00023136"/>
    </source>
</evidence>
<accession>A0A6J5Y0W9</accession>
<feature type="domain" description="Late embryogenesis abundant protein LEA-2 subgroup" evidence="6">
    <location>
        <begin position="70"/>
        <end position="175"/>
    </location>
</feature>
<dbReference type="Proteomes" id="UP000507245">
    <property type="component" value="Unassembled WGS sequence"/>
</dbReference>
<keyword evidence="4 5" id="KW-0472">Membrane</keyword>
<keyword evidence="8" id="KW-1185">Reference proteome</keyword>
<name>A0A6J5Y0W9_PRUAR</name>
<proteinExistence type="predicted"/>
<dbReference type="AlphaFoldDB" id="A0A6J5Y0W9"/>
<dbReference type="Pfam" id="PF03168">
    <property type="entry name" value="LEA_2"/>
    <property type="match status" value="1"/>
</dbReference>
<sequence>MFGRSGLCCFCFCLCYITYFLFFLAFFIFWSIFLPQEPKFTITNASLTQFNLTNTSINNNTLHYNLTLEITIRNPNKKVGLYYRRILVVANYRKKRFALVRLNSTPFYQGHKNTTIVNANLEGQQLMRFKERDISNFNSETANGVYSIDVKIALRIGIRFGKVKTGYFKIPRKSDCKLKVPLSTSFNGTFWSGFQITECKSFHIFGDPDAA</sequence>
<dbReference type="EMBL" id="CAEKKB010000007">
    <property type="protein sequence ID" value="CAB4317575.1"/>
    <property type="molecule type" value="Genomic_DNA"/>
</dbReference>
<dbReference type="GO" id="GO:0098542">
    <property type="term" value="P:defense response to other organism"/>
    <property type="evidence" value="ECO:0007669"/>
    <property type="project" value="InterPro"/>
</dbReference>
<dbReference type="OrthoDB" id="1889094at2759"/>
<organism evidence="7 8">
    <name type="scientific">Prunus armeniaca</name>
    <name type="common">Apricot</name>
    <name type="synonym">Armeniaca vulgaris</name>
    <dbReference type="NCBI Taxonomy" id="36596"/>
    <lineage>
        <taxon>Eukaryota</taxon>
        <taxon>Viridiplantae</taxon>
        <taxon>Streptophyta</taxon>
        <taxon>Embryophyta</taxon>
        <taxon>Tracheophyta</taxon>
        <taxon>Spermatophyta</taxon>
        <taxon>Magnoliopsida</taxon>
        <taxon>eudicotyledons</taxon>
        <taxon>Gunneridae</taxon>
        <taxon>Pentapetalae</taxon>
        <taxon>rosids</taxon>
        <taxon>fabids</taxon>
        <taxon>Rosales</taxon>
        <taxon>Rosaceae</taxon>
        <taxon>Amygdaloideae</taxon>
        <taxon>Amygdaleae</taxon>
        <taxon>Prunus</taxon>
    </lineage>
</organism>
<evidence type="ECO:0000256" key="2">
    <source>
        <dbReference type="ARBA" id="ARBA00022692"/>
    </source>
</evidence>
<protein>
    <recommendedName>
        <fullName evidence="6">Late embryogenesis abundant protein LEA-2 subgroup domain-containing protein</fullName>
    </recommendedName>
</protein>
<dbReference type="PANTHER" id="PTHR31234">
    <property type="entry name" value="LATE EMBRYOGENESIS ABUNDANT (LEA) HYDROXYPROLINE-RICH GLYCOPROTEIN FAMILY"/>
    <property type="match status" value="1"/>
</dbReference>
<feature type="transmembrane region" description="Helical" evidence="5">
    <location>
        <begin position="7"/>
        <end position="33"/>
    </location>
</feature>
<dbReference type="InterPro" id="IPR004864">
    <property type="entry name" value="LEA_2"/>
</dbReference>
<keyword evidence="2 5" id="KW-0812">Transmembrane</keyword>
<evidence type="ECO:0000313" key="7">
    <source>
        <dbReference type="EMBL" id="CAB4317575.1"/>
    </source>
</evidence>
<evidence type="ECO:0000313" key="8">
    <source>
        <dbReference type="Proteomes" id="UP000507245"/>
    </source>
</evidence>
<evidence type="ECO:0000256" key="1">
    <source>
        <dbReference type="ARBA" id="ARBA00004167"/>
    </source>
</evidence>
<evidence type="ECO:0000256" key="3">
    <source>
        <dbReference type="ARBA" id="ARBA00022989"/>
    </source>
</evidence>